<feature type="region of interest" description="Disordered" evidence="1">
    <location>
        <begin position="466"/>
        <end position="524"/>
    </location>
</feature>
<feature type="compositionally biased region" description="Polar residues" evidence="1">
    <location>
        <begin position="1338"/>
        <end position="1350"/>
    </location>
</feature>
<evidence type="ECO:0000313" key="3">
    <source>
        <dbReference type="Proteomes" id="UP001583280"/>
    </source>
</evidence>
<feature type="region of interest" description="Disordered" evidence="1">
    <location>
        <begin position="851"/>
        <end position="923"/>
    </location>
</feature>
<feature type="compositionally biased region" description="Basic and acidic residues" evidence="1">
    <location>
        <begin position="1312"/>
        <end position="1321"/>
    </location>
</feature>
<feature type="region of interest" description="Disordered" evidence="1">
    <location>
        <begin position="1183"/>
        <end position="1232"/>
    </location>
</feature>
<feature type="region of interest" description="Disordered" evidence="1">
    <location>
        <begin position="714"/>
        <end position="815"/>
    </location>
</feature>
<feature type="compositionally biased region" description="Basic residues" evidence="1">
    <location>
        <begin position="1363"/>
        <end position="1376"/>
    </location>
</feature>
<comment type="caution">
    <text evidence="2">The sequence shown here is derived from an EMBL/GenBank/DDBJ whole genome shotgun (WGS) entry which is preliminary data.</text>
</comment>
<feature type="region of interest" description="Disordered" evidence="1">
    <location>
        <begin position="569"/>
        <end position="592"/>
    </location>
</feature>
<dbReference type="PANTHER" id="PTHR24216:SF65">
    <property type="entry name" value="PAXILLIN-LIKE PROTEIN 1"/>
    <property type="match status" value="1"/>
</dbReference>
<gene>
    <name evidence="2" type="ORF">Cpir12675_005233</name>
</gene>
<dbReference type="Proteomes" id="UP001583280">
    <property type="component" value="Unassembled WGS sequence"/>
</dbReference>
<feature type="compositionally biased region" description="Basic and acidic residues" evidence="1">
    <location>
        <begin position="754"/>
        <end position="764"/>
    </location>
</feature>
<dbReference type="EMBL" id="JAWDJO010000171">
    <property type="protein sequence ID" value="KAL1890808.1"/>
    <property type="molecule type" value="Genomic_DNA"/>
</dbReference>
<evidence type="ECO:0000256" key="1">
    <source>
        <dbReference type="SAM" id="MobiDB-lite"/>
    </source>
</evidence>
<feature type="compositionally biased region" description="Polar residues" evidence="1">
    <location>
        <begin position="1257"/>
        <end position="1280"/>
    </location>
</feature>
<dbReference type="PANTHER" id="PTHR24216">
    <property type="entry name" value="PAXILLIN-RELATED"/>
    <property type="match status" value="1"/>
</dbReference>
<feature type="region of interest" description="Disordered" evidence="1">
    <location>
        <begin position="1059"/>
        <end position="1087"/>
    </location>
</feature>
<feature type="compositionally biased region" description="Low complexity" evidence="1">
    <location>
        <begin position="1"/>
        <end position="18"/>
    </location>
</feature>
<feature type="region of interest" description="Disordered" evidence="1">
    <location>
        <begin position="964"/>
        <end position="995"/>
    </location>
</feature>
<organism evidence="2 3">
    <name type="scientific">Ceratocystis pirilliformis</name>
    <dbReference type="NCBI Taxonomy" id="259994"/>
    <lineage>
        <taxon>Eukaryota</taxon>
        <taxon>Fungi</taxon>
        <taxon>Dikarya</taxon>
        <taxon>Ascomycota</taxon>
        <taxon>Pezizomycotina</taxon>
        <taxon>Sordariomycetes</taxon>
        <taxon>Hypocreomycetidae</taxon>
        <taxon>Microascales</taxon>
        <taxon>Ceratocystidaceae</taxon>
        <taxon>Ceratocystis</taxon>
    </lineage>
</organism>
<feature type="compositionally biased region" description="Polar residues" evidence="1">
    <location>
        <begin position="772"/>
        <end position="791"/>
    </location>
</feature>
<feature type="region of interest" description="Disordered" evidence="1">
    <location>
        <begin position="1253"/>
        <end position="1376"/>
    </location>
</feature>
<feature type="compositionally biased region" description="Polar residues" evidence="1">
    <location>
        <begin position="1287"/>
        <end position="1302"/>
    </location>
</feature>
<feature type="compositionally biased region" description="Basic and acidic residues" evidence="1">
    <location>
        <begin position="301"/>
        <end position="314"/>
    </location>
</feature>
<feature type="compositionally biased region" description="Basic and acidic residues" evidence="1">
    <location>
        <begin position="1061"/>
        <end position="1071"/>
    </location>
</feature>
<name>A0ABR3YR83_9PEZI</name>
<sequence>MSASDSQSMSRPSSAMASPRVMRSRTQSFSSDRPSAYSASSLSMMFPPLKISPEAAFIAESAASQIITNDHDTHADTWYDQNGVEPSSEPAIVTPGALKLVNTFLDQLLFNFLHRARGTSLSALRPAVAEVLKPKLAKDAINLADEELREYLGGGSEEGLSGEESFNTNSDWDQELVWKRTRLRCMVYSSLGDLEEEDEDFFLEQDGLDICDEGNEVVSPAVAIFLTSILEFMGEQALVIAGQASYQRVCAKFEKNLRDGTRKHSDTADRISVEELDMERVALDRTLGRLWRAWKKRIRTPAHESPREPRDAFKGNHTRHASNSLSEPAVVKEVNPRPEIEVVPPEVAILSPESVPLPINDNDVNEIEVPGLVSYSEDEKSVSDDLLTTSAAILRPKSFMMLPSSKRLSFFTPVLFADDVSMEPRKRSYSLPSPEPAPFAFVGTDNVEFVGPDQVQIREPVVNSVKEEAPEAAETQLTSEPAVSREEPPSSIEKGSLDSQADRPQASLPASPVSSKRRSRVLQSPLVIQTSIPVTHRTRIDHKDITLEDDELDELEEEPEILTSARVSISTGSASPNLSDTTRGFNSQGVQRTNSVHSARIIEVTGPKSPVASRASSIDTLERVRTSSVSHTSSVSASPIMEEQEPSMACASPGPPPRNPERVTRNAPINKLAIYNNDSEQPRIKHTEILAPHIAAAMAQSPTIPQEYFRAPAQASSPLANSNSHHSPRVPQFMDASSSATPGPSKSPVLGQAKIDDASLDRSYRPSAPALRSQTKITPIQEHPSPTSTSSFEDKIPPRPIHTSGSAGSATGSRLKLVRTSEESNLGKAEDMAKNFEELIQSDQTIQYTLTPEGMRDIDSPRSGSPAMPRTPRRANTAGELTFSRSESNSPEPPRKASVSSAHTAQPNPLLSHPIQPQTSAPPIIPVKATAAPLVAKPRVMNTMARDARAKRDSTMDFADFIRSTGPPGGDNPPMRPNAAVGRSSSMRTTNSASTRLYTSGSIDTSKRHRLMARDAAVDSRENNSDLIDFIRRGPPSAMGGGTIAVTPRPGVSAIVTPRTKLMDSDSELRKSQGSARGTDVSVNSSVTSQSALLKRSAGYSNGTFFDSGDMPIPQRKTRRVRDPYAIDFSDEDDFMDEVESSAPEPRAKPVPAREESLADFLRNYEPPPAQPVVPLSVNATRTQVAPPKKKSSMPGLIGRFSRNNSNQNNSTPNINVNESRSLNSRSGSVVTSYSGRGYIPIQVNMPPGYDKYGLVDTSSNASTARQSRPSQSSAHSFTSAGRRPSAASTGYSMTADNNSSGIAPPRRTPMKRYEPREPLHISRATGTSELAAFLRSSEPSPGMMNSRTFSPVPPPEPEASSHRRIFSRRKKSVLA</sequence>
<feature type="region of interest" description="Disordered" evidence="1">
    <location>
        <begin position="300"/>
        <end position="327"/>
    </location>
</feature>
<feature type="region of interest" description="Disordered" evidence="1">
    <location>
        <begin position="607"/>
        <end position="660"/>
    </location>
</feature>
<proteinExistence type="predicted"/>
<feature type="compositionally biased region" description="Low complexity" evidence="1">
    <location>
        <begin position="803"/>
        <end position="813"/>
    </location>
</feature>
<feature type="compositionally biased region" description="Low complexity" evidence="1">
    <location>
        <begin position="626"/>
        <end position="638"/>
    </location>
</feature>
<feature type="compositionally biased region" description="Polar residues" evidence="1">
    <location>
        <begin position="898"/>
        <end position="921"/>
    </location>
</feature>
<reference evidence="2 3" key="1">
    <citation type="journal article" date="2024" name="IMA Fungus">
        <title>IMA Genome - F19 : A genome assembly and annotation guide to empower mycologists, including annotated draft genome sequences of Ceratocystis pirilliformis, Diaporthe australafricana, Fusarium ophioides, Paecilomyces lecythidis, and Sporothrix stenoceras.</title>
        <authorList>
            <person name="Aylward J."/>
            <person name="Wilson A.M."/>
            <person name="Visagie C.M."/>
            <person name="Spraker J."/>
            <person name="Barnes I."/>
            <person name="Buitendag C."/>
            <person name="Ceriani C."/>
            <person name="Del Mar Angel L."/>
            <person name="du Plessis D."/>
            <person name="Fuchs T."/>
            <person name="Gasser K."/>
            <person name="Kramer D."/>
            <person name="Li W."/>
            <person name="Munsamy K."/>
            <person name="Piso A."/>
            <person name="Price J.L."/>
            <person name="Sonnekus B."/>
            <person name="Thomas C."/>
            <person name="van der Nest A."/>
            <person name="van Dijk A."/>
            <person name="van Heerden A."/>
            <person name="van Vuuren N."/>
            <person name="Yilmaz N."/>
            <person name="Duong T.A."/>
            <person name="van der Merwe N.A."/>
            <person name="Wingfield M.J."/>
            <person name="Wingfield B.D."/>
        </authorList>
    </citation>
    <scope>NUCLEOTIDE SEQUENCE [LARGE SCALE GENOMIC DNA]</scope>
    <source>
        <strain evidence="2 3">CMW 12675</strain>
    </source>
</reference>
<protein>
    <submittedName>
        <fullName evidence="2">Uncharacterized protein</fullName>
    </submittedName>
</protein>
<feature type="compositionally biased region" description="Polar residues" evidence="1">
    <location>
        <begin position="983"/>
        <end position="995"/>
    </location>
</feature>
<feature type="compositionally biased region" description="Polar residues" evidence="1">
    <location>
        <begin position="735"/>
        <end position="744"/>
    </location>
</feature>
<feature type="compositionally biased region" description="Polar residues" evidence="1">
    <location>
        <begin position="1072"/>
        <end position="1087"/>
    </location>
</feature>
<evidence type="ECO:0000313" key="2">
    <source>
        <dbReference type="EMBL" id="KAL1890808.1"/>
    </source>
</evidence>
<feature type="compositionally biased region" description="Polar residues" evidence="1">
    <location>
        <begin position="714"/>
        <end position="725"/>
    </location>
</feature>
<accession>A0ABR3YR83</accession>
<feature type="compositionally biased region" description="Low complexity" evidence="1">
    <location>
        <begin position="1202"/>
        <end position="1218"/>
    </location>
</feature>
<feature type="region of interest" description="Disordered" evidence="1">
    <location>
        <begin position="1"/>
        <end position="34"/>
    </location>
</feature>
<feature type="compositionally biased region" description="Polar residues" evidence="1">
    <location>
        <begin position="1219"/>
        <end position="1232"/>
    </location>
</feature>
<keyword evidence="3" id="KW-1185">Reference proteome</keyword>